<proteinExistence type="predicted"/>
<keyword evidence="2" id="KW-1185">Reference proteome</keyword>
<gene>
    <name evidence="1" type="ORF">KPL71_009088</name>
</gene>
<reference evidence="2" key="1">
    <citation type="journal article" date="2023" name="Hortic. Res.">
        <title>A chromosome-level phased genome enabling allele-level studies in sweet orange: a case study on citrus Huanglongbing tolerance.</title>
        <authorList>
            <person name="Wu B."/>
            <person name="Yu Q."/>
            <person name="Deng Z."/>
            <person name="Duan Y."/>
            <person name="Luo F."/>
            <person name="Gmitter F. Jr."/>
        </authorList>
    </citation>
    <scope>NUCLEOTIDE SEQUENCE [LARGE SCALE GENOMIC DNA]</scope>
    <source>
        <strain evidence="2">cv. Valencia</strain>
    </source>
</reference>
<name>A0ACB8MCI5_CITSI</name>
<dbReference type="EMBL" id="CM039172">
    <property type="protein sequence ID" value="KAH9782830.1"/>
    <property type="molecule type" value="Genomic_DNA"/>
</dbReference>
<accession>A0ACB8MCI5</accession>
<evidence type="ECO:0000313" key="2">
    <source>
        <dbReference type="Proteomes" id="UP000829398"/>
    </source>
</evidence>
<protein>
    <submittedName>
        <fullName evidence="1">Cysteine synthase</fullName>
    </submittedName>
</protein>
<dbReference type="Proteomes" id="UP000829398">
    <property type="component" value="Chromosome 3"/>
</dbReference>
<organism evidence="1 2">
    <name type="scientific">Citrus sinensis</name>
    <name type="common">Sweet orange</name>
    <name type="synonym">Citrus aurantium var. sinensis</name>
    <dbReference type="NCBI Taxonomy" id="2711"/>
    <lineage>
        <taxon>Eukaryota</taxon>
        <taxon>Viridiplantae</taxon>
        <taxon>Streptophyta</taxon>
        <taxon>Embryophyta</taxon>
        <taxon>Tracheophyta</taxon>
        <taxon>Spermatophyta</taxon>
        <taxon>Magnoliopsida</taxon>
        <taxon>eudicotyledons</taxon>
        <taxon>Gunneridae</taxon>
        <taxon>Pentapetalae</taxon>
        <taxon>rosids</taxon>
        <taxon>malvids</taxon>
        <taxon>Sapindales</taxon>
        <taxon>Rutaceae</taxon>
        <taxon>Aurantioideae</taxon>
        <taxon>Citrus</taxon>
    </lineage>
</organism>
<sequence>MATSSSLVCSPLTAPLCISKKSSLATLKLGYISPITAARRLKQNLYKVSYKPCNSVVCKAVSVKPQTGIEGLNIAEDVTQLIGKTPMVYLNTIVKGCVANIAAKLEIMEPCCSVKDRIGFSMIADAEQKGLITPGKSILVEPTSGNTGIGLAFIAASKGYKLILTMPASMSLERRVLLKAFGAELVLTDSAKGMKGAVQKAEEILNSTPNAYMLQQFDNPANPKIHYETTGPEIWEDTRGKVDIFIGGIGTGGTISGAGRYLKEKNPNIKVIGIEPSESNILSGGKPGFVPRNLDEGVLDEVIEVSSDEAVEIAKQLALQEGLLVGISSGAAAAAAMEVGKRPENAGKLIALCPFMTVKSFFKKENPVICGIHLRGGICDYISPL</sequence>
<evidence type="ECO:0000313" key="1">
    <source>
        <dbReference type="EMBL" id="KAH9782830.1"/>
    </source>
</evidence>
<comment type="caution">
    <text evidence="1">The sequence shown here is derived from an EMBL/GenBank/DDBJ whole genome shotgun (WGS) entry which is preliminary data.</text>
</comment>